<evidence type="ECO:0000259" key="1">
    <source>
        <dbReference type="PROSITE" id="PS50238"/>
    </source>
</evidence>
<accession>A0A448X7Z5</accession>
<organism evidence="2 3">
    <name type="scientific">Protopolystoma xenopodis</name>
    <dbReference type="NCBI Taxonomy" id="117903"/>
    <lineage>
        <taxon>Eukaryota</taxon>
        <taxon>Metazoa</taxon>
        <taxon>Spiralia</taxon>
        <taxon>Lophotrochozoa</taxon>
        <taxon>Platyhelminthes</taxon>
        <taxon>Monogenea</taxon>
        <taxon>Polyopisthocotylea</taxon>
        <taxon>Polystomatidea</taxon>
        <taxon>Polystomatidae</taxon>
        <taxon>Protopolystoma</taxon>
    </lineage>
</organism>
<dbReference type="Pfam" id="PF00620">
    <property type="entry name" value="RhoGAP"/>
    <property type="match status" value="1"/>
</dbReference>
<dbReference type="Gene3D" id="1.10.555.10">
    <property type="entry name" value="Rho GTPase activation protein"/>
    <property type="match status" value="1"/>
</dbReference>
<dbReference type="InterPro" id="IPR052118">
    <property type="entry name" value="Rho-GAP_regulator"/>
</dbReference>
<keyword evidence="3" id="KW-1185">Reference proteome</keyword>
<feature type="domain" description="Rho-GAP" evidence="1">
    <location>
        <begin position="68"/>
        <end position="187"/>
    </location>
</feature>
<evidence type="ECO:0000313" key="2">
    <source>
        <dbReference type="EMBL" id="VEL30285.1"/>
    </source>
</evidence>
<comment type="caution">
    <text evidence="2">The sequence shown here is derived from an EMBL/GenBank/DDBJ whole genome shotgun (WGS) entry which is preliminary data.</text>
</comment>
<dbReference type="PANTHER" id="PTHR46150:SF3">
    <property type="entry name" value="RHO GTPASE-ACTIVATING PROTEIN 100F"/>
    <property type="match status" value="1"/>
</dbReference>
<evidence type="ECO:0000313" key="3">
    <source>
        <dbReference type="Proteomes" id="UP000784294"/>
    </source>
</evidence>
<name>A0A448X7Z5_9PLAT</name>
<reference evidence="2" key="1">
    <citation type="submission" date="2018-11" db="EMBL/GenBank/DDBJ databases">
        <authorList>
            <consortium name="Pathogen Informatics"/>
        </authorList>
    </citation>
    <scope>NUCLEOTIDE SEQUENCE</scope>
</reference>
<dbReference type="AlphaFoldDB" id="A0A448X7Z5"/>
<dbReference type="Proteomes" id="UP000784294">
    <property type="component" value="Unassembled WGS sequence"/>
</dbReference>
<gene>
    <name evidence="2" type="ORF">PXEA_LOCUS23725</name>
</gene>
<dbReference type="PROSITE" id="PS50238">
    <property type="entry name" value="RHOGAP"/>
    <property type="match status" value="1"/>
</dbReference>
<dbReference type="GO" id="GO:0005096">
    <property type="term" value="F:GTPase activator activity"/>
    <property type="evidence" value="ECO:0007669"/>
    <property type="project" value="TreeGrafter"/>
</dbReference>
<dbReference type="InterPro" id="IPR000198">
    <property type="entry name" value="RhoGAP_dom"/>
</dbReference>
<dbReference type="GO" id="GO:0016477">
    <property type="term" value="P:cell migration"/>
    <property type="evidence" value="ECO:0007669"/>
    <property type="project" value="TreeGrafter"/>
</dbReference>
<protein>
    <recommendedName>
        <fullName evidence="1">Rho-GAP domain-containing protein</fullName>
    </recommendedName>
</protein>
<dbReference type="EMBL" id="CAAALY010110974">
    <property type="protein sequence ID" value="VEL30285.1"/>
    <property type="molecule type" value="Genomic_DNA"/>
</dbReference>
<dbReference type="PANTHER" id="PTHR46150">
    <property type="entry name" value="RHO GTPASE-ACTIVATING PROTEIN 100F"/>
    <property type="match status" value="1"/>
</dbReference>
<dbReference type="InterPro" id="IPR008936">
    <property type="entry name" value="Rho_GTPase_activation_prot"/>
</dbReference>
<dbReference type="SUPFAM" id="SSF48350">
    <property type="entry name" value="GTPase activation domain, GAP"/>
    <property type="match status" value="1"/>
</dbReference>
<dbReference type="GO" id="GO:0046578">
    <property type="term" value="P:regulation of Ras protein signal transduction"/>
    <property type="evidence" value="ECO:0007669"/>
    <property type="project" value="TreeGrafter"/>
</dbReference>
<dbReference type="OrthoDB" id="120383at2759"/>
<proteinExistence type="predicted"/>
<sequence length="187" mass="21317">MGQAYRRRQSTHAIVAASSTGILFGVRIDQVVEREHRVVELIGQRAYSTALMSGRHGQQHMYQQTGLGELDGVIALPLIVRKCVDEVDKRGSEVVGIYRLSGSVWMKLQVRELFERATASMLNGLANEDAKQVTQAIFAVDLSPEKVPDIHAITGESWCWCWCWYWCWPDISKRFPFLHTPHFTFHT</sequence>
<dbReference type="GO" id="GO:0097060">
    <property type="term" value="C:synaptic membrane"/>
    <property type="evidence" value="ECO:0007669"/>
    <property type="project" value="TreeGrafter"/>
</dbReference>
<dbReference type="GO" id="GO:0007165">
    <property type="term" value="P:signal transduction"/>
    <property type="evidence" value="ECO:0007669"/>
    <property type="project" value="InterPro"/>
</dbReference>